<dbReference type="InterPro" id="IPR003594">
    <property type="entry name" value="HATPase_dom"/>
</dbReference>
<dbReference type="PANTHER" id="PTHR45339">
    <property type="entry name" value="HYBRID SIGNAL TRANSDUCTION HISTIDINE KINASE J"/>
    <property type="match status" value="1"/>
</dbReference>
<evidence type="ECO:0000256" key="2">
    <source>
        <dbReference type="ARBA" id="ARBA00004651"/>
    </source>
</evidence>
<accession>D8PBH4</accession>
<feature type="transmembrane region" description="Helical" evidence="19">
    <location>
        <begin position="156"/>
        <end position="175"/>
    </location>
</feature>
<feature type="domain" description="Histidine kinase" evidence="20">
    <location>
        <begin position="284"/>
        <end position="505"/>
    </location>
</feature>
<evidence type="ECO:0000256" key="12">
    <source>
        <dbReference type="ARBA" id="ARBA00023012"/>
    </source>
</evidence>
<feature type="domain" description="HPt" evidence="22">
    <location>
        <begin position="843"/>
        <end position="940"/>
    </location>
</feature>
<dbReference type="PANTHER" id="PTHR45339:SF1">
    <property type="entry name" value="HYBRID SIGNAL TRANSDUCTION HISTIDINE KINASE J"/>
    <property type="match status" value="1"/>
</dbReference>
<keyword evidence="9 23" id="KW-0418">Kinase</keyword>
<dbReference type="Gene3D" id="3.30.450.20">
    <property type="entry name" value="PAS domain"/>
    <property type="match status" value="1"/>
</dbReference>
<dbReference type="InterPro" id="IPR011006">
    <property type="entry name" value="CheY-like_superfamily"/>
</dbReference>
<keyword evidence="13 19" id="KW-0472">Membrane</keyword>
<evidence type="ECO:0000256" key="7">
    <source>
        <dbReference type="ARBA" id="ARBA00022692"/>
    </source>
</evidence>
<evidence type="ECO:0000259" key="20">
    <source>
        <dbReference type="PROSITE" id="PS50109"/>
    </source>
</evidence>
<evidence type="ECO:0000256" key="16">
    <source>
        <dbReference type="PROSITE-ProRule" id="PRU00110"/>
    </source>
</evidence>
<dbReference type="PROSITE" id="PS50109">
    <property type="entry name" value="HIS_KIN"/>
    <property type="match status" value="1"/>
</dbReference>
<dbReference type="CDD" id="cd00082">
    <property type="entry name" value="HisKA"/>
    <property type="match status" value="1"/>
</dbReference>
<dbReference type="eggNOG" id="COG0784">
    <property type="taxonomic scope" value="Bacteria"/>
</dbReference>
<feature type="domain" description="Response regulatory" evidence="21">
    <location>
        <begin position="669"/>
        <end position="789"/>
    </location>
</feature>
<dbReference type="CDD" id="cd16922">
    <property type="entry name" value="HATPase_EvgS-ArcB-TorS-like"/>
    <property type="match status" value="1"/>
</dbReference>
<keyword evidence="5 17" id="KW-0597">Phosphoprotein</keyword>
<dbReference type="KEGG" id="nde:NIDE0816"/>
<feature type="region of interest" description="Disordered" evidence="18">
    <location>
        <begin position="789"/>
        <end position="821"/>
    </location>
</feature>
<keyword evidence="10" id="KW-0067">ATP-binding</keyword>
<dbReference type="SUPFAM" id="SSF52172">
    <property type="entry name" value="CheY-like"/>
    <property type="match status" value="2"/>
</dbReference>
<dbReference type="PRINTS" id="PR00344">
    <property type="entry name" value="BCTRLSENSOR"/>
</dbReference>
<dbReference type="InterPro" id="IPR004358">
    <property type="entry name" value="Sig_transdc_His_kin-like_C"/>
</dbReference>
<dbReference type="AlphaFoldDB" id="D8PBH4"/>
<comment type="subcellular location">
    <subcellularLocation>
        <location evidence="2">Cell membrane</location>
        <topology evidence="2">Multi-pass membrane protein</topology>
    </subcellularLocation>
</comment>
<dbReference type="PROSITE" id="PS50894">
    <property type="entry name" value="HPT"/>
    <property type="match status" value="1"/>
</dbReference>
<feature type="region of interest" description="Disordered" evidence="18">
    <location>
        <begin position="202"/>
        <end position="222"/>
    </location>
</feature>
<keyword evidence="8" id="KW-0547">Nucleotide-binding</keyword>
<dbReference type="eggNOG" id="COG0745">
    <property type="taxonomic scope" value="Bacteria"/>
</dbReference>
<dbReference type="Gene3D" id="3.40.50.2300">
    <property type="match status" value="2"/>
</dbReference>
<evidence type="ECO:0000256" key="10">
    <source>
        <dbReference type="ARBA" id="ARBA00022840"/>
    </source>
</evidence>
<evidence type="ECO:0000313" key="24">
    <source>
        <dbReference type="Proteomes" id="UP000001660"/>
    </source>
</evidence>
<dbReference type="InterPro" id="IPR029151">
    <property type="entry name" value="Sensor-like_sf"/>
</dbReference>
<dbReference type="InterPro" id="IPR036097">
    <property type="entry name" value="HisK_dim/P_sf"/>
</dbReference>
<evidence type="ECO:0000256" key="17">
    <source>
        <dbReference type="PROSITE-ProRule" id="PRU00169"/>
    </source>
</evidence>
<dbReference type="SUPFAM" id="SSF47226">
    <property type="entry name" value="Histidine-containing phosphotransfer domain, HPT domain"/>
    <property type="match status" value="1"/>
</dbReference>
<feature type="modified residue" description="4-aspartylphosphate" evidence="17">
    <location>
        <position position="718"/>
    </location>
</feature>
<dbReference type="eggNOG" id="COG5002">
    <property type="taxonomic scope" value="Bacteria"/>
</dbReference>
<dbReference type="GO" id="GO:0005886">
    <property type="term" value="C:plasma membrane"/>
    <property type="evidence" value="ECO:0007669"/>
    <property type="project" value="UniProtKB-SubCell"/>
</dbReference>
<dbReference type="Pfam" id="PF00512">
    <property type="entry name" value="HisKA"/>
    <property type="match status" value="1"/>
</dbReference>
<evidence type="ECO:0000256" key="13">
    <source>
        <dbReference type="ARBA" id="ARBA00023136"/>
    </source>
</evidence>
<evidence type="ECO:0000259" key="21">
    <source>
        <dbReference type="PROSITE" id="PS50110"/>
    </source>
</evidence>
<evidence type="ECO:0000256" key="6">
    <source>
        <dbReference type="ARBA" id="ARBA00022679"/>
    </source>
</evidence>
<dbReference type="Pfam" id="PF02518">
    <property type="entry name" value="HATPase_c"/>
    <property type="match status" value="1"/>
</dbReference>
<dbReference type="SUPFAM" id="SSF103190">
    <property type="entry name" value="Sensory domain-like"/>
    <property type="match status" value="1"/>
</dbReference>
<evidence type="ECO:0000256" key="9">
    <source>
        <dbReference type="ARBA" id="ARBA00022777"/>
    </source>
</evidence>
<dbReference type="InterPro" id="IPR001789">
    <property type="entry name" value="Sig_transdc_resp-reg_receiver"/>
</dbReference>
<dbReference type="SMART" id="SM00448">
    <property type="entry name" value="REC"/>
    <property type="match status" value="2"/>
</dbReference>
<evidence type="ECO:0000256" key="3">
    <source>
        <dbReference type="ARBA" id="ARBA00012438"/>
    </source>
</evidence>
<sequence length="945" mass="102782">MAVLITIGMAGFATFRLIEIRQSIEQATQARALAVSRTFSMVGAAAVLDNLFRIQEAFGRYAQDSDILSILIIDPDNMIVAATNPRQIGQQLTDETLAQAHETNAETISHGQTVDGVPTLLVATPLLNEQDIAAWVRIEFSLAAMQEELTREARHLFLLSVLFMGATISVAQLGIRRMSGLFRETAEKLQKTLHTLHCVSEQAPSGDAASDHDNSHASPSCKGDLEQVVDLVETTTTLLTTQAQRLQSFTDSLEQAVRERTTELHQAKEAAEAANRAKSQFLANMSHEIRTPMNGVLGMTELLLSTALTQKQRSLTETLHRSGTGLMDIINEILDFSKIEAGKLKLERIEFGLRQTVEDAVDLFAETAGRKHLELTCFVPPDIPDTVIGDPVRLRQILLNLVGNAIKFTQSGDVAVTLELVTPTTTNLTLKFRIRDTGVGIPEATQARLFQAFSQADNSTTRKFGGTGLGLAIVKQLALLMGGDVGVDSVSGQGSTFWFTVELEQAAQRTAASGATERPLDGFSILIVDDNPTNRHILETHLSAWGAAVLSATSGLEALALLDRQCTAQRRIHLAVLDIHMPDMDGMTLAQTIREDARLSGMVLVALSSVDQVTDESQRHPSLFSAWLRKPAHQSLLKDCLTRLCHHVPTTGAPAPVQPDDQAVPFAAHVLLAEDNPVNREVAFTMLELLGCTTTMVENGREAVEALTNRSFDLVLMDCHMPEMDGLTATALIREQETQATQPRHTTIVALTANALQGDRERCLAAGMDDYLSKPFTLTTLKEVLHRRLSITGPSRTTAPPLRSTPQTPPRQATLPPEPVLPGDDHVDLKAWHAIRARQRPGQPDLLHKALSLYVPHADAQLTQLQQAMAGADMQAVKTIAHMMKSSTAQLGAPRLADLYAQIEAACRAGTPDNLPDLCGRLIPEHRAVCALMSEELNRAGRSAA</sequence>
<proteinExistence type="predicted"/>
<evidence type="ECO:0000256" key="8">
    <source>
        <dbReference type="ARBA" id="ARBA00022741"/>
    </source>
</evidence>
<dbReference type="InterPro" id="IPR008207">
    <property type="entry name" value="Sig_transdc_His_kin_Hpt_dom"/>
</dbReference>
<dbReference type="EC" id="2.7.13.3" evidence="3"/>
<keyword evidence="12" id="KW-0902">Two-component regulatory system</keyword>
<comment type="subunit">
    <text evidence="14">At low DSF concentrations, interacts with RpfF.</text>
</comment>
<dbReference type="Gene3D" id="1.10.287.130">
    <property type="match status" value="1"/>
</dbReference>
<protein>
    <recommendedName>
        <fullName evidence="15">Sensory/regulatory protein RpfC</fullName>
        <ecNumber evidence="3">2.7.13.3</ecNumber>
    </recommendedName>
</protein>
<keyword evidence="11 19" id="KW-1133">Transmembrane helix</keyword>
<gene>
    <name evidence="23" type="ORF">NIDE0816</name>
</gene>
<dbReference type="InterPro" id="IPR003661">
    <property type="entry name" value="HisK_dim/P_dom"/>
</dbReference>
<dbReference type="InterPro" id="IPR036890">
    <property type="entry name" value="HATPase_C_sf"/>
</dbReference>
<dbReference type="CDD" id="cd17546">
    <property type="entry name" value="REC_hyHK_CKI1_RcsC-like"/>
    <property type="match status" value="1"/>
</dbReference>
<keyword evidence="6 23" id="KW-0808">Transferase</keyword>
<dbReference type="eggNOG" id="COG2198">
    <property type="taxonomic scope" value="Bacteria"/>
</dbReference>
<evidence type="ECO:0000256" key="18">
    <source>
        <dbReference type="SAM" id="MobiDB-lite"/>
    </source>
</evidence>
<dbReference type="EMBL" id="FP929003">
    <property type="protein sequence ID" value="CBK40583.1"/>
    <property type="molecule type" value="Genomic_DNA"/>
</dbReference>
<dbReference type="SMART" id="SM00388">
    <property type="entry name" value="HisKA"/>
    <property type="match status" value="1"/>
</dbReference>
<evidence type="ECO:0000256" key="11">
    <source>
        <dbReference type="ARBA" id="ARBA00022989"/>
    </source>
</evidence>
<dbReference type="InterPro" id="IPR005467">
    <property type="entry name" value="His_kinase_dom"/>
</dbReference>
<dbReference type="Gene3D" id="1.20.120.160">
    <property type="entry name" value="HPT domain"/>
    <property type="match status" value="1"/>
</dbReference>
<dbReference type="SUPFAM" id="SSF55874">
    <property type="entry name" value="ATPase domain of HSP90 chaperone/DNA topoisomerase II/histidine kinase"/>
    <property type="match status" value="1"/>
</dbReference>
<keyword evidence="7 19" id="KW-0812">Transmembrane</keyword>
<dbReference type="FunFam" id="3.30.565.10:FF:000010">
    <property type="entry name" value="Sensor histidine kinase RcsC"/>
    <property type="match status" value="1"/>
</dbReference>
<dbReference type="SUPFAM" id="SSF47384">
    <property type="entry name" value="Homodimeric domain of signal transducing histidine kinase"/>
    <property type="match status" value="1"/>
</dbReference>
<dbReference type="FunFam" id="1.10.287.130:FF:000002">
    <property type="entry name" value="Two-component osmosensing histidine kinase"/>
    <property type="match status" value="1"/>
</dbReference>
<name>D8PBH4_9BACT</name>
<evidence type="ECO:0000259" key="22">
    <source>
        <dbReference type="PROSITE" id="PS50894"/>
    </source>
</evidence>
<feature type="modified residue" description="4-aspartylphosphate" evidence="17">
    <location>
        <position position="578"/>
    </location>
</feature>
<feature type="domain" description="Response regulatory" evidence="21">
    <location>
        <begin position="524"/>
        <end position="645"/>
    </location>
</feature>
<evidence type="ECO:0000256" key="1">
    <source>
        <dbReference type="ARBA" id="ARBA00000085"/>
    </source>
</evidence>
<evidence type="ECO:0000313" key="23">
    <source>
        <dbReference type="EMBL" id="CBK40583.1"/>
    </source>
</evidence>
<evidence type="ECO:0000256" key="14">
    <source>
        <dbReference type="ARBA" id="ARBA00064003"/>
    </source>
</evidence>
<reference evidence="23 24" key="1">
    <citation type="journal article" date="2010" name="Proc. Natl. Acad. Sci. U.S.A.">
        <title>A Nitrospira metagenome illuminates the physiology and evolution of globally important nitrite-oxidizing bacteria.</title>
        <authorList>
            <person name="Lucker S."/>
            <person name="Wagner M."/>
            <person name="Maixner F."/>
            <person name="Pelletier E."/>
            <person name="Koch H."/>
            <person name="Vacherie B."/>
            <person name="Rattei T."/>
            <person name="Sinninghe Damste J."/>
            <person name="Spieck E."/>
            <person name="Le Paslier D."/>
            <person name="Daims H."/>
        </authorList>
    </citation>
    <scope>NUCLEOTIDE SEQUENCE [LARGE SCALE GENOMIC DNA]</scope>
</reference>
<evidence type="ECO:0000256" key="19">
    <source>
        <dbReference type="SAM" id="Phobius"/>
    </source>
</evidence>
<dbReference type="GO" id="GO:0005524">
    <property type="term" value="F:ATP binding"/>
    <property type="evidence" value="ECO:0007669"/>
    <property type="project" value="UniProtKB-KW"/>
</dbReference>
<feature type="modified residue" description="Phosphohistidine" evidence="16">
    <location>
        <position position="882"/>
    </location>
</feature>
<dbReference type="Proteomes" id="UP000001660">
    <property type="component" value="Chromosome"/>
</dbReference>
<dbReference type="SMART" id="SM00387">
    <property type="entry name" value="HATPase_c"/>
    <property type="match status" value="1"/>
</dbReference>
<dbReference type="InterPro" id="IPR036641">
    <property type="entry name" value="HPT_dom_sf"/>
</dbReference>
<comment type="catalytic activity">
    <reaction evidence="1">
        <text>ATP + protein L-histidine = ADP + protein N-phospho-L-histidine.</text>
        <dbReference type="EC" id="2.7.13.3"/>
    </reaction>
</comment>
<dbReference type="CDD" id="cd00156">
    <property type="entry name" value="REC"/>
    <property type="match status" value="1"/>
</dbReference>
<keyword evidence="24" id="KW-1185">Reference proteome</keyword>
<evidence type="ECO:0000256" key="5">
    <source>
        <dbReference type="ARBA" id="ARBA00022553"/>
    </source>
</evidence>
<evidence type="ECO:0000256" key="4">
    <source>
        <dbReference type="ARBA" id="ARBA00022475"/>
    </source>
</evidence>
<dbReference type="PROSITE" id="PS50110">
    <property type="entry name" value="RESPONSE_REGULATORY"/>
    <property type="match status" value="2"/>
</dbReference>
<organism evidence="23 24">
    <name type="scientific">Nitrospira defluvii</name>
    <dbReference type="NCBI Taxonomy" id="330214"/>
    <lineage>
        <taxon>Bacteria</taxon>
        <taxon>Pseudomonadati</taxon>
        <taxon>Nitrospirota</taxon>
        <taxon>Nitrospiria</taxon>
        <taxon>Nitrospirales</taxon>
        <taxon>Nitrospiraceae</taxon>
        <taxon>Nitrospira</taxon>
    </lineage>
</organism>
<dbReference type="HOGENOM" id="CLU_000445_104_15_0"/>
<keyword evidence="4" id="KW-1003">Cell membrane</keyword>
<evidence type="ECO:0000256" key="15">
    <source>
        <dbReference type="ARBA" id="ARBA00068150"/>
    </source>
</evidence>
<dbReference type="GO" id="GO:0000155">
    <property type="term" value="F:phosphorelay sensor kinase activity"/>
    <property type="evidence" value="ECO:0007669"/>
    <property type="project" value="InterPro"/>
</dbReference>
<dbReference type="STRING" id="330214.NIDE0816"/>
<dbReference type="Pfam" id="PF01627">
    <property type="entry name" value="Hpt"/>
    <property type="match status" value="1"/>
</dbReference>
<dbReference type="Pfam" id="PF00072">
    <property type="entry name" value="Response_reg"/>
    <property type="match status" value="2"/>
</dbReference>
<dbReference type="Gene3D" id="3.30.565.10">
    <property type="entry name" value="Histidine kinase-like ATPase, C-terminal domain"/>
    <property type="match status" value="1"/>
</dbReference>